<name>A0A810Q417_9FIRM</name>
<sequence>MAVLNSDTGKIFSSGTSVIGAEKNFYTLDKLDDPYYWEKFYAKGIEPLMGDLFPQIISRGNVLVRTGHCIISPEEKIQLALILVMQLLRGKQSRRYEEDLFVKLFPDVTKKAKEKFGPLSAKQTEFLDTFRADPNYFKQISMDVTLDTDRIIQYTNVIGWHTFVFYHICGNMEFVTSDNPFMLVNSQTLSAVPFSNGLIQESTLGYYPLSPKLLLCTIHPNAFWGALFDNDGGLFHLNSDSERAFINTINRKQKEQCYNQVYARNTKSLEDL</sequence>
<accession>A0A810Q417</accession>
<proteinExistence type="predicted"/>
<dbReference type="AlphaFoldDB" id="A0A810Q417"/>
<evidence type="ECO:0000313" key="1">
    <source>
        <dbReference type="EMBL" id="BCK82790.1"/>
    </source>
</evidence>
<dbReference type="InterPro" id="IPR025332">
    <property type="entry name" value="DUF4238"/>
</dbReference>
<dbReference type="Proteomes" id="UP000679848">
    <property type="component" value="Chromosome"/>
</dbReference>
<dbReference type="KEGG" id="pfaa:MM59RIKEN_01090"/>
<evidence type="ECO:0000313" key="2">
    <source>
        <dbReference type="Proteomes" id="UP000679848"/>
    </source>
</evidence>
<organism evidence="1 2">
    <name type="scientific">Pusillibacter faecalis</name>
    <dbReference type="NCBI Taxonomy" id="2714358"/>
    <lineage>
        <taxon>Bacteria</taxon>
        <taxon>Bacillati</taxon>
        <taxon>Bacillota</taxon>
        <taxon>Clostridia</taxon>
        <taxon>Eubacteriales</taxon>
        <taxon>Oscillospiraceae</taxon>
        <taxon>Pusillibacter</taxon>
    </lineage>
</organism>
<evidence type="ECO:0008006" key="3">
    <source>
        <dbReference type="Google" id="ProtNLM"/>
    </source>
</evidence>
<dbReference type="Pfam" id="PF14022">
    <property type="entry name" value="DUF4238"/>
    <property type="match status" value="1"/>
</dbReference>
<dbReference type="EMBL" id="AP023420">
    <property type="protein sequence ID" value="BCK82790.1"/>
    <property type="molecule type" value="Genomic_DNA"/>
</dbReference>
<protein>
    <recommendedName>
        <fullName evidence="3">DUF4238 domain-containing protein</fullName>
    </recommendedName>
</protein>
<reference evidence="1" key="1">
    <citation type="submission" date="2020-09" db="EMBL/GenBank/DDBJ databases">
        <title>New species isolated from human feces.</title>
        <authorList>
            <person name="Kitahara M."/>
            <person name="Shigeno Y."/>
            <person name="Shime M."/>
            <person name="Matsumoto Y."/>
            <person name="Nakamura S."/>
            <person name="Motooka D."/>
            <person name="Fukuoka S."/>
            <person name="Nishikawa H."/>
            <person name="Benno Y."/>
        </authorList>
    </citation>
    <scope>NUCLEOTIDE SEQUENCE</scope>
    <source>
        <strain evidence="1">MM59</strain>
    </source>
</reference>
<keyword evidence="2" id="KW-1185">Reference proteome</keyword>
<gene>
    <name evidence="1" type="ORF">MM59RIKEN_01090</name>
</gene>